<dbReference type="Proteomes" id="UP000614601">
    <property type="component" value="Unassembled WGS sequence"/>
</dbReference>
<reference evidence="2" key="1">
    <citation type="submission" date="2020-09" db="EMBL/GenBank/DDBJ databases">
        <authorList>
            <person name="Kikuchi T."/>
        </authorList>
    </citation>
    <scope>NUCLEOTIDE SEQUENCE</scope>
    <source>
        <strain evidence="2">SH1</strain>
    </source>
</reference>
<gene>
    <name evidence="2" type="ORF">BOKJ2_LOCUS13995</name>
</gene>
<evidence type="ECO:0000313" key="3">
    <source>
        <dbReference type="Proteomes" id="UP000614601"/>
    </source>
</evidence>
<accession>A0A811LPC0</accession>
<dbReference type="Proteomes" id="UP000783686">
    <property type="component" value="Unassembled WGS sequence"/>
</dbReference>
<evidence type="ECO:0000256" key="1">
    <source>
        <dbReference type="SAM" id="MobiDB-lite"/>
    </source>
</evidence>
<keyword evidence="3" id="KW-1185">Reference proteome</keyword>
<dbReference type="EMBL" id="CAJFDH010000006">
    <property type="protein sequence ID" value="CAD5230157.1"/>
    <property type="molecule type" value="Genomic_DNA"/>
</dbReference>
<feature type="region of interest" description="Disordered" evidence="1">
    <location>
        <begin position="102"/>
        <end position="121"/>
    </location>
</feature>
<organism evidence="2 3">
    <name type="scientific">Bursaphelenchus okinawaensis</name>
    <dbReference type="NCBI Taxonomy" id="465554"/>
    <lineage>
        <taxon>Eukaryota</taxon>
        <taxon>Metazoa</taxon>
        <taxon>Ecdysozoa</taxon>
        <taxon>Nematoda</taxon>
        <taxon>Chromadorea</taxon>
        <taxon>Rhabditida</taxon>
        <taxon>Tylenchina</taxon>
        <taxon>Tylenchomorpha</taxon>
        <taxon>Aphelenchoidea</taxon>
        <taxon>Aphelenchoididae</taxon>
        <taxon>Bursaphelenchus</taxon>
    </lineage>
</organism>
<sequence>MTYKGNQTEADPLMASDVIDICKAQSRAFGRHRQERQVRALWQITAKGYDQGRHGQVPSGPGAKCGVNLNPKTMVVTKVEMQGAGLPMIEFGDVLQTLQSTNRQAEETRCFETQEEHVEGK</sequence>
<dbReference type="OrthoDB" id="5875207at2759"/>
<comment type="caution">
    <text evidence="2">The sequence shown here is derived from an EMBL/GenBank/DDBJ whole genome shotgun (WGS) entry which is preliminary data.</text>
</comment>
<dbReference type="AlphaFoldDB" id="A0A811LPC0"/>
<proteinExistence type="predicted"/>
<evidence type="ECO:0000313" key="2">
    <source>
        <dbReference type="EMBL" id="CAD5230157.1"/>
    </source>
</evidence>
<feature type="compositionally biased region" description="Basic and acidic residues" evidence="1">
    <location>
        <begin position="104"/>
        <end position="121"/>
    </location>
</feature>
<protein>
    <submittedName>
        <fullName evidence="2">Uncharacterized protein</fullName>
    </submittedName>
</protein>
<dbReference type="EMBL" id="CAJFCW020000006">
    <property type="protein sequence ID" value="CAG9127546.1"/>
    <property type="molecule type" value="Genomic_DNA"/>
</dbReference>
<name>A0A811LPC0_9BILA</name>